<organism evidence="1 2">
    <name type="scientific">Aspergillus ruber (strain CBS 135680)</name>
    <dbReference type="NCBI Taxonomy" id="1388766"/>
    <lineage>
        <taxon>Eukaryota</taxon>
        <taxon>Fungi</taxon>
        <taxon>Dikarya</taxon>
        <taxon>Ascomycota</taxon>
        <taxon>Pezizomycotina</taxon>
        <taxon>Eurotiomycetes</taxon>
        <taxon>Eurotiomycetidae</taxon>
        <taxon>Eurotiales</taxon>
        <taxon>Aspergillaceae</taxon>
        <taxon>Aspergillus</taxon>
        <taxon>Aspergillus subgen. Aspergillus</taxon>
    </lineage>
</organism>
<dbReference type="EMBL" id="KK088426">
    <property type="protein sequence ID" value="EYE94389.1"/>
    <property type="molecule type" value="Genomic_DNA"/>
</dbReference>
<keyword evidence="2" id="KW-1185">Reference proteome</keyword>
<gene>
    <name evidence="1" type="ORF">EURHEDRAFT_378271</name>
</gene>
<sequence>MQPTSISQQIFSHAQNTSVTIAYPRILQRKLICVNLHVLMSEHFLRPRLTIQGHRPNNLIMPSPIGTSNGTFHDPVYVKVGGVLGDKMHPGMSRQSCYSLWMVDLNGSEVGSRKPRYRLSNELLSMPGRYLFAYCSPMDYGHAGDYREKWISVGTVWICAIELARFAFFITGEAD</sequence>
<accession>A0A017SCM6</accession>
<evidence type="ECO:0000313" key="1">
    <source>
        <dbReference type="EMBL" id="EYE94389.1"/>
    </source>
</evidence>
<reference evidence="2" key="1">
    <citation type="journal article" date="2014" name="Nat. Commun.">
        <title>Genomic adaptations of the halophilic Dead Sea filamentous fungus Eurotium rubrum.</title>
        <authorList>
            <person name="Kis-Papo T."/>
            <person name="Weig A.R."/>
            <person name="Riley R."/>
            <person name="Persoh D."/>
            <person name="Salamov A."/>
            <person name="Sun H."/>
            <person name="Lipzen A."/>
            <person name="Wasser S.P."/>
            <person name="Rambold G."/>
            <person name="Grigoriev I.V."/>
            <person name="Nevo E."/>
        </authorList>
    </citation>
    <scope>NUCLEOTIDE SEQUENCE [LARGE SCALE GENOMIC DNA]</scope>
    <source>
        <strain evidence="2">CBS 135680</strain>
    </source>
</reference>
<protein>
    <submittedName>
        <fullName evidence="1">Uncharacterized protein</fullName>
    </submittedName>
</protein>
<dbReference type="GeneID" id="63694178"/>
<dbReference type="RefSeq" id="XP_040638077.1">
    <property type="nucleotide sequence ID" value="XM_040779054.1"/>
</dbReference>
<evidence type="ECO:0000313" key="2">
    <source>
        <dbReference type="Proteomes" id="UP000019804"/>
    </source>
</evidence>
<dbReference type="Proteomes" id="UP000019804">
    <property type="component" value="Unassembled WGS sequence"/>
</dbReference>
<name>A0A017SCM6_ASPRC</name>
<proteinExistence type="predicted"/>
<dbReference type="AlphaFoldDB" id="A0A017SCM6"/>
<dbReference type="HOGENOM" id="CLU_1532204_0_0_1"/>